<sequence length="94" mass="10152">MASQAARHLMEALMESTVWPVYSPFAKMHFGKGLEAGRAQGEARAVLTILEARGIPISDSDRAFIRACTDLGLLDGWVRRAATATSAADLFAEE</sequence>
<dbReference type="AlphaFoldDB" id="A0A1N7GA92"/>
<accession>A0A1N7GA92</accession>
<keyword evidence="2" id="KW-1185">Reference proteome</keyword>
<dbReference type="EMBL" id="FTNI01000027">
    <property type="protein sequence ID" value="SIS09501.1"/>
    <property type="molecule type" value="Genomic_DNA"/>
</dbReference>
<evidence type="ECO:0000313" key="1">
    <source>
        <dbReference type="EMBL" id="SIS09501.1"/>
    </source>
</evidence>
<protein>
    <submittedName>
        <fullName evidence="1">Uncharacterized protein</fullName>
    </submittedName>
</protein>
<reference evidence="2" key="1">
    <citation type="submission" date="2017-01" db="EMBL/GenBank/DDBJ databases">
        <authorList>
            <person name="Varghese N."/>
            <person name="Submissions S."/>
        </authorList>
    </citation>
    <scope>NUCLEOTIDE SEQUENCE [LARGE SCALE GENOMIC DNA]</scope>
    <source>
        <strain evidence="2">ATCC 12950</strain>
    </source>
</reference>
<gene>
    <name evidence="1" type="ORF">SAMN05421833_12721</name>
</gene>
<name>A0A1N7GA92_9ACTN</name>
<proteinExistence type="predicted"/>
<organism evidence="1 2">
    <name type="scientific">Microbispora rosea</name>
    <dbReference type="NCBI Taxonomy" id="58117"/>
    <lineage>
        <taxon>Bacteria</taxon>
        <taxon>Bacillati</taxon>
        <taxon>Actinomycetota</taxon>
        <taxon>Actinomycetes</taxon>
        <taxon>Streptosporangiales</taxon>
        <taxon>Streptosporangiaceae</taxon>
        <taxon>Microbispora</taxon>
    </lineage>
</organism>
<evidence type="ECO:0000313" key="2">
    <source>
        <dbReference type="Proteomes" id="UP000186096"/>
    </source>
</evidence>
<dbReference type="Proteomes" id="UP000186096">
    <property type="component" value="Unassembled WGS sequence"/>
</dbReference>